<gene>
    <name evidence="9" type="primary">cobI</name>
    <name evidence="9" type="ORF">ACFO4R_05275</name>
</gene>
<dbReference type="NCBIfam" id="TIGR01467">
    <property type="entry name" value="cobI_cbiL"/>
    <property type="match status" value="1"/>
</dbReference>
<dbReference type="PIRSF" id="PIRSF036427">
    <property type="entry name" value="Precrrn-2_mtase"/>
    <property type="match status" value="1"/>
</dbReference>
<name>A0ABV9QIS3_9FIRM</name>
<evidence type="ECO:0000256" key="2">
    <source>
        <dbReference type="ARBA" id="ARBA00005879"/>
    </source>
</evidence>
<keyword evidence="4 9" id="KW-0489">Methyltransferase</keyword>
<dbReference type="InterPro" id="IPR014776">
    <property type="entry name" value="4pyrrole_Mease_sub2"/>
</dbReference>
<comment type="similarity">
    <text evidence="2 7">Belongs to the precorrin methyltransferase family.</text>
</comment>
<keyword evidence="6" id="KW-0949">S-adenosyl-L-methionine</keyword>
<evidence type="ECO:0000313" key="10">
    <source>
        <dbReference type="Proteomes" id="UP001595916"/>
    </source>
</evidence>
<proteinExistence type="inferred from homology"/>
<dbReference type="PANTHER" id="PTHR43467">
    <property type="entry name" value="COBALT-PRECORRIN-2 C(20)-METHYLTRANSFERASE"/>
    <property type="match status" value="1"/>
</dbReference>
<dbReference type="Pfam" id="PF00590">
    <property type="entry name" value="TP_methylase"/>
    <property type="match status" value="1"/>
</dbReference>
<dbReference type="GO" id="GO:0030788">
    <property type="term" value="F:precorrin-2 C20-methyltransferase activity"/>
    <property type="evidence" value="ECO:0007669"/>
    <property type="project" value="UniProtKB-EC"/>
</dbReference>
<dbReference type="SUPFAM" id="SSF53790">
    <property type="entry name" value="Tetrapyrrole methylase"/>
    <property type="match status" value="1"/>
</dbReference>
<dbReference type="InterPro" id="IPR035996">
    <property type="entry name" value="4pyrrol_Methylase_sf"/>
</dbReference>
<comment type="caution">
    <text evidence="9">The sequence shown here is derived from an EMBL/GenBank/DDBJ whole genome shotgun (WGS) entry which is preliminary data.</text>
</comment>
<dbReference type="InterPro" id="IPR000878">
    <property type="entry name" value="4pyrrol_Mease"/>
</dbReference>
<evidence type="ECO:0000256" key="1">
    <source>
        <dbReference type="ARBA" id="ARBA00004953"/>
    </source>
</evidence>
<dbReference type="EMBL" id="JBHSHL010000015">
    <property type="protein sequence ID" value="MFC4804490.1"/>
    <property type="molecule type" value="Genomic_DNA"/>
</dbReference>
<keyword evidence="3" id="KW-0169">Cobalamin biosynthesis</keyword>
<reference evidence="10" key="1">
    <citation type="journal article" date="2019" name="Int. J. Syst. Evol. Microbiol.">
        <title>The Global Catalogue of Microorganisms (GCM) 10K type strain sequencing project: providing services to taxonomists for standard genome sequencing and annotation.</title>
        <authorList>
            <consortium name="The Broad Institute Genomics Platform"/>
            <consortium name="The Broad Institute Genome Sequencing Center for Infectious Disease"/>
            <person name="Wu L."/>
            <person name="Ma J."/>
        </authorList>
    </citation>
    <scope>NUCLEOTIDE SEQUENCE [LARGE SCALE GENOMIC DNA]</scope>
    <source>
        <strain evidence="10">CCUG 46385</strain>
    </source>
</reference>
<sequence>MARFYGIGVGVGSEHNVTKKAIDTLTTVDILYVPSAKEESKDSVAYEIIKSYISERVEVRKRHFPMTYDSEVLEEAWSSIAQEIICEVDGGKNVGFITIGDALVYSTYIYLLKKLKKEIEVETIAGITSFLDIAANCNFPLVEGNDALIVVPATVGIERVREYLLRERSVVLMKVYRNYLEIAELIEELDLLDYAIAVSNSSKKEQEIIFPVTVKEKDRVSYFTTILINKNWKYS</sequence>
<comment type="pathway">
    <text evidence="1">Cofactor biosynthesis; adenosylcobalamin biosynthesis.</text>
</comment>
<dbReference type="PANTHER" id="PTHR43467:SF2">
    <property type="entry name" value="COBALT-PRECORRIN-2 C(20)-METHYLTRANSFERASE"/>
    <property type="match status" value="1"/>
</dbReference>
<keyword evidence="10" id="KW-1185">Reference proteome</keyword>
<dbReference type="Proteomes" id="UP001595916">
    <property type="component" value="Unassembled WGS sequence"/>
</dbReference>
<dbReference type="CDD" id="cd11645">
    <property type="entry name" value="Precorrin_2_C20_MT"/>
    <property type="match status" value="1"/>
</dbReference>
<dbReference type="InterPro" id="IPR012382">
    <property type="entry name" value="CobI/CbiL"/>
</dbReference>
<evidence type="ECO:0000256" key="3">
    <source>
        <dbReference type="ARBA" id="ARBA00022573"/>
    </source>
</evidence>
<dbReference type="Gene3D" id="3.40.1010.10">
    <property type="entry name" value="Cobalt-precorrin-4 Transmethylase, Domain 1"/>
    <property type="match status" value="1"/>
</dbReference>
<dbReference type="GO" id="GO:0032259">
    <property type="term" value="P:methylation"/>
    <property type="evidence" value="ECO:0007669"/>
    <property type="project" value="UniProtKB-KW"/>
</dbReference>
<accession>A0ABV9QIS3</accession>
<dbReference type="RefSeq" id="WP_379788000.1">
    <property type="nucleotide sequence ID" value="NZ_JBHSHL010000015.1"/>
</dbReference>
<evidence type="ECO:0000256" key="5">
    <source>
        <dbReference type="ARBA" id="ARBA00022679"/>
    </source>
</evidence>
<feature type="domain" description="Tetrapyrrole methylase" evidence="8">
    <location>
        <begin position="3"/>
        <end position="216"/>
    </location>
</feature>
<evidence type="ECO:0000256" key="7">
    <source>
        <dbReference type="PIRNR" id="PIRNR036427"/>
    </source>
</evidence>
<evidence type="ECO:0000256" key="4">
    <source>
        <dbReference type="ARBA" id="ARBA00022603"/>
    </source>
</evidence>
<keyword evidence="5 9" id="KW-0808">Transferase</keyword>
<evidence type="ECO:0000259" key="8">
    <source>
        <dbReference type="Pfam" id="PF00590"/>
    </source>
</evidence>
<dbReference type="Gene3D" id="3.30.950.10">
    <property type="entry name" value="Methyltransferase, Cobalt-precorrin-4 Transmethylase, Domain 2"/>
    <property type="match status" value="1"/>
</dbReference>
<evidence type="ECO:0000256" key="6">
    <source>
        <dbReference type="ARBA" id="ARBA00022691"/>
    </source>
</evidence>
<protein>
    <submittedName>
        <fullName evidence="9">Precorrin-2 C(20)-methyltransferase</fullName>
        <ecNumber evidence="9">2.1.1.130</ecNumber>
    </submittedName>
</protein>
<evidence type="ECO:0000313" key="9">
    <source>
        <dbReference type="EMBL" id="MFC4804490.1"/>
    </source>
</evidence>
<dbReference type="InterPro" id="IPR014777">
    <property type="entry name" value="4pyrrole_Mease_sub1"/>
</dbReference>
<organism evidence="9 10">
    <name type="scientific">Filifactor villosus</name>
    <dbReference type="NCBI Taxonomy" id="29374"/>
    <lineage>
        <taxon>Bacteria</taxon>
        <taxon>Bacillati</taxon>
        <taxon>Bacillota</taxon>
        <taxon>Clostridia</taxon>
        <taxon>Peptostreptococcales</taxon>
        <taxon>Filifactoraceae</taxon>
        <taxon>Filifactor</taxon>
    </lineage>
</organism>
<dbReference type="InterPro" id="IPR006364">
    <property type="entry name" value="CobI/CbiL/CobIJ_dom"/>
</dbReference>
<dbReference type="EC" id="2.1.1.130" evidence="9"/>